<dbReference type="Gene3D" id="2.60.40.10">
    <property type="entry name" value="Immunoglobulins"/>
    <property type="match status" value="1"/>
</dbReference>
<proteinExistence type="inferred from homology"/>
<dbReference type="GO" id="GO:0061817">
    <property type="term" value="P:endoplasmic reticulum-plasma membrane tethering"/>
    <property type="evidence" value="ECO:0007669"/>
    <property type="project" value="TreeGrafter"/>
</dbReference>
<accession>A0AAN8IIY6</accession>
<evidence type="ECO:0000259" key="4">
    <source>
        <dbReference type="PROSITE" id="PS50202"/>
    </source>
</evidence>
<dbReference type="PANTHER" id="PTHR10809">
    <property type="entry name" value="VESICLE-ASSOCIATED MEMBRANE PROTEIN-ASSOCIATED PROTEIN"/>
    <property type="match status" value="1"/>
</dbReference>
<dbReference type="InterPro" id="IPR000535">
    <property type="entry name" value="MSP_dom"/>
</dbReference>
<dbReference type="GO" id="GO:0005789">
    <property type="term" value="C:endoplasmic reticulum membrane"/>
    <property type="evidence" value="ECO:0007669"/>
    <property type="project" value="InterPro"/>
</dbReference>
<name>A0AAN8IIY6_TRICO</name>
<dbReference type="InterPro" id="IPR008962">
    <property type="entry name" value="PapD-like_sf"/>
</dbReference>
<evidence type="ECO:0000313" key="6">
    <source>
        <dbReference type="Proteomes" id="UP001331761"/>
    </source>
</evidence>
<reference evidence="5 6" key="1">
    <citation type="submission" date="2019-10" db="EMBL/GenBank/DDBJ databases">
        <title>Assembly and Annotation for the nematode Trichostrongylus colubriformis.</title>
        <authorList>
            <person name="Martin J."/>
        </authorList>
    </citation>
    <scope>NUCLEOTIDE SEQUENCE [LARGE SCALE GENOMIC DNA]</scope>
    <source>
        <strain evidence="5">G859</strain>
        <tissue evidence="5">Whole worm</tissue>
    </source>
</reference>
<dbReference type="SUPFAM" id="SSF49354">
    <property type="entry name" value="PapD-like"/>
    <property type="match status" value="1"/>
</dbReference>
<evidence type="ECO:0000256" key="3">
    <source>
        <dbReference type="SAM" id="MobiDB-lite"/>
    </source>
</evidence>
<dbReference type="PROSITE" id="PS50202">
    <property type="entry name" value="MSP"/>
    <property type="match status" value="1"/>
</dbReference>
<keyword evidence="2" id="KW-0206">Cytoskeleton</keyword>
<keyword evidence="6" id="KW-1185">Reference proteome</keyword>
<dbReference type="GO" id="GO:0005886">
    <property type="term" value="C:plasma membrane"/>
    <property type="evidence" value="ECO:0007669"/>
    <property type="project" value="TreeGrafter"/>
</dbReference>
<feature type="compositionally biased region" description="Pro residues" evidence="3">
    <location>
        <begin position="276"/>
        <end position="298"/>
    </location>
</feature>
<dbReference type="PANTHER" id="PTHR10809:SF144">
    <property type="entry name" value="MAJOR SPERM PROTEIN"/>
    <property type="match status" value="1"/>
</dbReference>
<evidence type="ECO:0000256" key="1">
    <source>
        <dbReference type="ARBA" id="ARBA00008932"/>
    </source>
</evidence>
<evidence type="ECO:0000313" key="5">
    <source>
        <dbReference type="EMBL" id="KAK5972153.1"/>
    </source>
</evidence>
<dbReference type="InterPro" id="IPR013783">
    <property type="entry name" value="Ig-like_fold"/>
</dbReference>
<evidence type="ECO:0000256" key="2">
    <source>
        <dbReference type="RuleBase" id="RU003425"/>
    </source>
</evidence>
<dbReference type="Pfam" id="PF00635">
    <property type="entry name" value="Motile_Sperm"/>
    <property type="match status" value="1"/>
</dbReference>
<sequence length="342" mass="37051">MSTASVSATDKLSFVPSKSVTFMPNGSKQMAEMTITNESDKSIMFKMKSTRPGMFKMRPVYGAVGPNDKTTVRLIFKGLKPGQEAPRKERFTIVAAIAPSAAVDVEKIWKSHKYQEKIIESELGKKRFKILFFGINDQEDDDEDEKKEAEEKKKKGINEGDPDGDDKAKATGAVQKEKIVENVVIKKEIVQAPPKKLVMVMYRDKQDSCSGDDDEDDADATIIKQPAQNSKEVAKTQVPSKAGPPIKLSQPPPGQPAQGPTSTTKTAQQPVNTAKPGPPPPAPPPPPPTAPKSLPPTKGPNAPTAAQQKQIAAMGDDDLMGAKTCRINKNFEQRPAAPVVNK</sequence>
<feature type="region of interest" description="Disordered" evidence="3">
    <location>
        <begin position="139"/>
        <end position="172"/>
    </location>
</feature>
<dbReference type="Proteomes" id="UP001331761">
    <property type="component" value="Unassembled WGS sequence"/>
</dbReference>
<dbReference type="GO" id="GO:0090158">
    <property type="term" value="P:endoplasmic reticulum membrane organization"/>
    <property type="evidence" value="ECO:0007669"/>
    <property type="project" value="TreeGrafter"/>
</dbReference>
<feature type="compositionally biased region" description="Acidic residues" evidence="3">
    <location>
        <begin position="210"/>
        <end position="219"/>
    </location>
</feature>
<feature type="compositionally biased region" description="Basic and acidic residues" evidence="3">
    <location>
        <begin position="146"/>
        <end position="158"/>
    </location>
</feature>
<organism evidence="5 6">
    <name type="scientific">Trichostrongylus colubriformis</name>
    <name type="common">Black scour worm</name>
    <dbReference type="NCBI Taxonomy" id="6319"/>
    <lineage>
        <taxon>Eukaryota</taxon>
        <taxon>Metazoa</taxon>
        <taxon>Ecdysozoa</taxon>
        <taxon>Nematoda</taxon>
        <taxon>Chromadorea</taxon>
        <taxon>Rhabditida</taxon>
        <taxon>Rhabditina</taxon>
        <taxon>Rhabditomorpha</taxon>
        <taxon>Strongyloidea</taxon>
        <taxon>Trichostrongylidae</taxon>
        <taxon>Trichostrongylus</taxon>
    </lineage>
</organism>
<comment type="function">
    <text evidence="2">Central component in molecular interactions underlying sperm crawling. Forms an extensive filament system that extends from sperm villipoda, along the leading edge of the pseudopod.</text>
</comment>
<dbReference type="EMBL" id="WIXE01016950">
    <property type="protein sequence ID" value="KAK5972153.1"/>
    <property type="molecule type" value="Genomic_DNA"/>
</dbReference>
<dbReference type="InterPro" id="IPR016763">
    <property type="entry name" value="VAP"/>
</dbReference>
<gene>
    <name evidence="5" type="ORF">GCK32_008509</name>
</gene>
<comment type="caution">
    <text evidence="5">The sequence shown here is derived from an EMBL/GenBank/DDBJ whole genome shotgun (WGS) entry which is preliminary data.</text>
</comment>
<dbReference type="GO" id="GO:0033149">
    <property type="term" value="F:FFAT motif binding"/>
    <property type="evidence" value="ECO:0007669"/>
    <property type="project" value="TreeGrafter"/>
</dbReference>
<comment type="similarity">
    <text evidence="1">Belongs to the VAMP-associated protein (VAP) (TC 9.B.17) family.</text>
</comment>
<feature type="region of interest" description="Disordered" evidence="3">
    <location>
        <begin position="205"/>
        <end position="318"/>
    </location>
</feature>
<feature type="domain" description="MSP" evidence="4">
    <location>
        <begin position="11"/>
        <end position="133"/>
    </location>
</feature>
<dbReference type="AlphaFoldDB" id="A0AAN8IIY6"/>
<keyword evidence="2" id="KW-0963">Cytoplasm</keyword>
<protein>
    <recommendedName>
        <fullName evidence="2">Major sperm protein</fullName>
    </recommendedName>
</protein>